<gene>
    <name evidence="1" type="ORF">A3A34_02050</name>
</gene>
<dbReference type="InterPro" id="IPR003477">
    <property type="entry name" value="PemK-like"/>
</dbReference>
<dbReference type="Gene3D" id="2.30.30.110">
    <property type="match status" value="1"/>
</dbReference>
<sequence>MSKDFDGWNEQKKVTHNGAGRFYHEREVWWCSLGVNVGFEQDRRGYLFQRPVLIVRGLSSHTCIVAPFTTSSGDNHPMRIPLGKVGEQEAYAIISQLRVIDTRRFTERLAVLNKGLFAVVQKAVKKLF</sequence>
<reference evidence="1 2" key="1">
    <citation type="journal article" date="2016" name="Nat. Commun.">
        <title>Thousands of microbial genomes shed light on interconnected biogeochemical processes in an aquifer system.</title>
        <authorList>
            <person name="Anantharaman K."/>
            <person name="Brown C.T."/>
            <person name="Hug L.A."/>
            <person name="Sharon I."/>
            <person name="Castelle C.J."/>
            <person name="Probst A.J."/>
            <person name="Thomas B.C."/>
            <person name="Singh A."/>
            <person name="Wilkins M.J."/>
            <person name="Karaoz U."/>
            <person name="Brodie E.L."/>
            <person name="Williams K.H."/>
            <person name="Hubbard S.S."/>
            <person name="Banfield J.F."/>
        </authorList>
    </citation>
    <scope>NUCLEOTIDE SEQUENCE [LARGE SCALE GENOMIC DNA]</scope>
</reference>
<accession>A0A1F6EN97</accession>
<dbReference type="EMBL" id="MFLU01000007">
    <property type="protein sequence ID" value="OGG75118.1"/>
    <property type="molecule type" value="Genomic_DNA"/>
</dbReference>
<dbReference type="STRING" id="1798507.A3A34_02050"/>
<comment type="caution">
    <text evidence="1">The sequence shown here is derived from an EMBL/GenBank/DDBJ whole genome shotgun (WGS) entry which is preliminary data.</text>
</comment>
<dbReference type="AlphaFoldDB" id="A0A1F6EN97"/>
<evidence type="ECO:0000313" key="1">
    <source>
        <dbReference type="EMBL" id="OGG75118.1"/>
    </source>
</evidence>
<protein>
    <submittedName>
        <fullName evidence="1">Uncharacterized protein</fullName>
    </submittedName>
</protein>
<dbReference type="Pfam" id="PF02452">
    <property type="entry name" value="PemK_toxin"/>
    <property type="match status" value="1"/>
</dbReference>
<proteinExistence type="predicted"/>
<name>A0A1F6EN97_9BACT</name>
<dbReference type="GO" id="GO:0003677">
    <property type="term" value="F:DNA binding"/>
    <property type="evidence" value="ECO:0007669"/>
    <property type="project" value="InterPro"/>
</dbReference>
<dbReference type="InterPro" id="IPR011067">
    <property type="entry name" value="Plasmid_toxin/cell-grow_inhib"/>
</dbReference>
<evidence type="ECO:0000313" key="2">
    <source>
        <dbReference type="Proteomes" id="UP000178587"/>
    </source>
</evidence>
<dbReference type="SUPFAM" id="SSF50118">
    <property type="entry name" value="Cell growth inhibitor/plasmid maintenance toxic component"/>
    <property type="match status" value="1"/>
</dbReference>
<organism evidence="1 2">
    <name type="scientific">Candidatus Kaiserbacteria bacterium RIFCSPLOWO2_01_FULL_50_24</name>
    <dbReference type="NCBI Taxonomy" id="1798507"/>
    <lineage>
        <taxon>Bacteria</taxon>
        <taxon>Candidatus Kaiseribacteriota</taxon>
    </lineage>
</organism>
<dbReference type="Proteomes" id="UP000178587">
    <property type="component" value="Unassembled WGS sequence"/>
</dbReference>